<accession>A0A512RNT4</accession>
<evidence type="ECO:0000256" key="1">
    <source>
        <dbReference type="SAM" id="SignalP"/>
    </source>
</evidence>
<dbReference type="Proteomes" id="UP000321436">
    <property type="component" value="Unassembled WGS sequence"/>
</dbReference>
<comment type="caution">
    <text evidence="2">The sequence shown here is derived from an EMBL/GenBank/DDBJ whole genome shotgun (WGS) entry which is preliminary data.</text>
</comment>
<dbReference type="AlphaFoldDB" id="A0A512RNT4"/>
<proteinExistence type="predicted"/>
<dbReference type="PROSITE" id="PS51257">
    <property type="entry name" value="PROKAR_LIPOPROTEIN"/>
    <property type="match status" value="1"/>
</dbReference>
<dbReference type="RefSeq" id="WP_146864821.1">
    <property type="nucleotide sequence ID" value="NZ_BKAU01000004.1"/>
</dbReference>
<evidence type="ECO:0000313" key="2">
    <source>
        <dbReference type="EMBL" id="GEP97347.1"/>
    </source>
</evidence>
<name>A0A512RNT4_9BACT</name>
<keyword evidence="1" id="KW-0732">Signal</keyword>
<feature type="chain" id="PRO_5021751078" description="Lipoprotein" evidence="1">
    <location>
        <begin position="18"/>
        <end position="157"/>
    </location>
</feature>
<protein>
    <recommendedName>
        <fullName evidence="4">Lipoprotein</fullName>
    </recommendedName>
</protein>
<dbReference type="OrthoDB" id="794403at2"/>
<sequence>MRSTIATFLIFSFAAAACGSGAQQEAANDSLPADNTVVDEPAANTACYLKAVGKDTFRLKLVVNEEQVAGELRYDPHEKDKSSGTITGVLKDNILRASYSYQSEGMNSTRPVVFKVMGEQVYEALADNFDKNGIPVFSEVNDQLKFDPTPYNKKECE</sequence>
<keyword evidence="3" id="KW-1185">Reference proteome</keyword>
<gene>
    <name evidence="2" type="ORF">CCY01nite_36070</name>
</gene>
<organism evidence="2 3">
    <name type="scientific">Chitinophaga cymbidii</name>
    <dbReference type="NCBI Taxonomy" id="1096750"/>
    <lineage>
        <taxon>Bacteria</taxon>
        <taxon>Pseudomonadati</taxon>
        <taxon>Bacteroidota</taxon>
        <taxon>Chitinophagia</taxon>
        <taxon>Chitinophagales</taxon>
        <taxon>Chitinophagaceae</taxon>
        <taxon>Chitinophaga</taxon>
    </lineage>
</organism>
<evidence type="ECO:0008006" key="4">
    <source>
        <dbReference type="Google" id="ProtNLM"/>
    </source>
</evidence>
<evidence type="ECO:0000313" key="3">
    <source>
        <dbReference type="Proteomes" id="UP000321436"/>
    </source>
</evidence>
<dbReference type="EMBL" id="BKAU01000004">
    <property type="protein sequence ID" value="GEP97347.1"/>
    <property type="molecule type" value="Genomic_DNA"/>
</dbReference>
<feature type="signal peptide" evidence="1">
    <location>
        <begin position="1"/>
        <end position="17"/>
    </location>
</feature>
<reference evidence="2 3" key="1">
    <citation type="submission" date="2019-07" db="EMBL/GenBank/DDBJ databases">
        <title>Whole genome shotgun sequence of Chitinophaga cymbidii NBRC 109752.</title>
        <authorList>
            <person name="Hosoyama A."/>
            <person name="Uohara A."/>
            <person name="Ohji S."/>
            <person name="Ichikawa N."/>
        </authorList>
    </citation>
    <scope>NUCLEOTIDE SEQUENCE [LARGE SCALE GENOMIC DNA]</scope>
    <source>
        <strain evidence="2 3">NBRC 109752</strain>
    </source>
</reference>